<dbReference type="GO" id="GO:0005524">
    <property type="term" value="F:ATP binding"/>
    <property type="evidence" value="ECO:0007669"/>
    <property type="project" value="UniProtKB-KW"/>
</dbReference>
<dbReference type="CDD" id="cd05172">
    <property type="entry name" value="PIKKc_DNA-PK"/>
    <property type="match status" value="1"/>
</dbReference>
<dbReference type="Gene3D" id="3.30.1010.10">
    <property type="entry name" value="Phosphatidylinositol 3-kinase Catalytic Subunit, Chain A, domain 4"/>
    <property type="match status" value="1"/>
</dbReference>
<comment type="subcellular location">
    <subcellularLocation>
        <location evidence="1">Nucleus</location>
        <location evidence="1">Nucleolus</location>
    </subcellularLocation>
</comment>
<feature type="region of interest" description="Disordered" evidence="18">
    <location>
        <begin position="2633"/>
        <end position="2668"/>
    </location>
</feature>
<feature type="compositionally biased region" description="Polar residues" evidence="18">
    <location>
        <begin position="2075"/>
        <end position="2084"/>
    </location>
</feature>
<dbReference type="PANTHER" id="PTHR11139:SF68">
    <property type="entry name" value="DNA-DEPENDENT PROTEIN KINASE CATALYTIC SUBUNIT"/>
    <property type="match status" value="1"/>
</dbReference>
<dbReference type="InterPro" id="IPR011009">
    <property type="entry name" value="Kinase-like_dom_sf"/>
</dbReference>
<dbReference type="GO" id="GO:0004677">
    <property type="term" value="F:DNA-dependent protein kinase activity"/>
    <property type="evidence" value="ECO:0007669"/>
    <property type="project" value="InterPro"/>
</dbReference>
<dbReference type="InterPro" id="IPR014009">
    <property type="entry name" value="PIK_FAT"/>
</dbReference>
<feature type="region of interest" description="Disordered" evidence="18">
    <location>
        <begin position="2075"/>
        <end position="2104"/>
    </location>
</feature>
<dbReference type="FunFam" id="3.30.1010.10:FF:000013">
    <property type="entry name" value="Protein kinase, DNA-activated, catalytic subunit"/>
    <property type="match status" value="1"/>
</dbReference>
<keyword evidence="6" id="KW-0723">Serine/threonine-protein kinase</keyword>
<keyword evidence="15" id="KW-0234">DNA repair</keyword>
<dbReference type="InterPro" id="IPR018936">
    <property type="entry name" value="PI3/4_kinase_CS"/>
</dbReference>
<keyword evidence="14" id="KW-0067">ATP-binding</keyword>
<dbReference type="PROSITE" id="PS50290">
    <property type="entry name" value="PI3_4_KINASE_3"/>
    <property type="match status" value="1"/>
</dbReference>
<dbReference type="InterPro" id="IPR012582">
    <property type="entry name" value="DNAPKcs_CC3"/>
</dbReference>
<evidence type="ECO:0000256" key="6">
    <source>
        <dbReference type="ARBA" id="ARBA00022527"/>
    </source>
</evidence>
<proteinExistence type="inferred from homology"/>
<evidence type="ECO:0000256" key="5">
    <source>
        <dbReference type="ARBA" id="ARBA00022517"/>
    </source>
</evidence>
<dbReference type="EMBL" id="NHOQ01001369">
    <property type="protein sequence ID" value="PWA25001.1"/>
    <property type="molecule type" value="Genomic_DNA"/>
</dbReference>
<keyword evidence="5" id="KW-0690">Ribosome biogenesis</keyword>
<keyword evidence="10" id="KW-0547">Nucleotide-binding</keyword>
<dbReference type="InterPro" id="IPR046803">
    <property type="entry name" value="DNAPKcs_CC1-2"/>
</dbReference>
<evidence type="ECO:0000256" key="9">
    <source>
        <dbReference type="ARBA" id="ARBA00022737"/>
    </source>
</evidence>
<dbReference type="GO" id="GO:0033152">
    <property type="term" value="P:immunoglobulin V(D)J recombination"/>
    <property type="evidence" value="ECO:0007669"/>
    <property type="project" value="TreeGrafter"/>
</dbReference>
<dbReference type="SUPFAM" id="SSF56112">
    <property type="entry name" value="Protein kinase-like (PK-like)"/>
    <property type="match status" value="1"/>
</dbReference>
<keyword evidence="17" id="KW-0175">Coiled coil</keyword>
<dbReference type="InterPro" id="IPR003151">
    <property type="entry name" value="PIK-rel_kinase_FAT"/>
</dbReference>
<evidence type="ECO:0000259" key="21">
    <source>
        <dbReference type="PROSITE" id="PS51190"/>
    </source>
</evidence>
<dbReference type="GO" id="GO:0008630">
    <property type="term" value="P:intrinsic apoptotic signaling pathway in response to DNA damage"/>
    <property type="evidence" value="ECO:0007669"/>
    <property type="project" value="TreeGrafter"/>
</dbReference>
<dbReference type="GO" id="GO:0006303">
    <property type="term" value="P:double-strand break repair via nonhomologous end joining"/>
    <property type="evidence" value="ECO:0007669"/>
    <property type="project" value="InterPro"/>
</dbReference>
<dbReference type="PROSITE" id="PS00916">
    <property type="entry name" value="PI3_4_KINASE_2"/>
    <property type="match status" value="1"/>
</dbReference>
<keyword evidence="7" id="KW-0597">Phosphoprotein</keyword>
<evidence type="ECO:0000259" key="20">
    <source>
        <dbReference type="PROSITE" id="PS51189"/>
    </source>
</evidence>
<evidence type="ECO:0000256" key="2">
    <source>
        <dbReference type="ARBA" id="ARBA00011031"/>
    </source>
</evidence>
<keyword evidence="11" id="KW-0227">DNA damage</keyword>
<keyword evidence="12" id="KW-0418">Kinase</keyword>
<dbReference type="Pfam" id="PF08163">
    <property type="entry name" value="DNAPKcs_CC3"/>
    <property type="match status" value="2"/>
</dbReference>
<feature type="compositionally biased region" description="Polar residues" evidence="18">
    <location>
        <begin position="2633"/>
        <end position="2649"/>
    </location>
</feature>
<reference evidence="22 23" key="1">
    <citation type="journal article" date="2018" name="G3 (Bethesda)">
        <title>A High-Quality Reference Genome for the Invasive Mosquitofish Gambusia affinis Using a Chicago Library.</title>
        <authorList>
            <person name="Hoffberg S.L."/>
            <person name="Troendle N.J."/>
            <person name="Glenn T.C."/>
            <person name="Mahmud O."/>
            <person name="Louha S."/>
            <person name="Chalopin D."/>
            <person name="Bennetzen J.L."/>
            <person name="Mauricio R."/>
        </authorList>
    </citation>
    <scope>NUCLEOTIDE SEQUENCE [LARGE SCALE GENOMIC DNA]</scope>
    <source>
        <strain evidence="22">NE01/NJP1002.9</strain>
        <tissue evidence="22">Muscle</tissue>
    </source>
</reference>
<evidence type="ECO:0000256" key="7">
    <source>
        <dbReference type="ARBA" id="ARBA00022553"/>
    </source>
</evidence>
<sequence>MAGVMSSQSVPASGIQRLLLQLHELLSDEDSRSAALKCHDIIGDLGQECMLTTTENELALQMSLLFSKDDGLLSFLRKSLPLEELRDTRVEILLFLEKFLDKVSPRVKGWEKTYATDIRDLCMGTYTKEKLAKCRTPVLELLIKVLQTTKASSVAAEFKIGNIFDRFYSELCQRSKLPDSVLGKIYELLGVLAEVHPSEMVNNSDKLYKVYLAELKEQMTSSTKEPKLLVVAGCLRGLTALMVNFSKTMEEDPVTSKEIFQYALKSITPQMEMNRYAVTFAGLRLFARHASQFSGCLMDHYRALFETMCKLCGHINGEMKKTSYSALEAFLKQVALLVADNIEEHKSKLKFFMQKFCGIIKTMESTHKELSIAIRGYGFFAAPCKKVCPQDVDLMYTELIQRCKQMYLTESDGEDDSFYQLPSFLDSIASVLIHLDKIPEVYTPLLERLLVVQIDTFPQYSERMQFACSRSILKVFVAVASKGPVLWSFISSVVHQGLIRVCSKPITLSEDSSSESTEVRTGKWKVPASANYLPLYKGLLDCDQLKDSGFLDGAFLSQNAALGSVSRLLYDELVKSILRIVEKLDLSVQKIATGEEAPDDAAHVLPSSDPTANLLPNKIKDFTAFINLVDFCSELLLNTHVEYFQSWMYPLSHELILHSIRNPLVSGFYKLLSVAMKVAKRIKYYQGVGLRSSASSQDDTVRSPCFSLFSKFGKEVCVRMKQYKDELLASCLTFVLSLHHDIVALDMNAYCPALETALRLGLSHIPLANAALDALEDWSSHLPLDTMQPHYPNILPLLDGYLKTTSSSDKDESKWEVMSSLSSRRDKGYSRVMTRLLKKSNQLSMEDVPLVMLRLRVVKLLGHLGGKLNRNLVTVLSSEEMLKKFVAWDSEKRLSFAVPFTDMKPVIFLDPFLPRVSELALSTSDRQTKVAACELLHSLVVYMIGKSAQMVEGENRLPPMYKLHKKLFPVLLRLACDVDQVTRQLFEPLVMQLIHWFTNNKKFESQDTVAVLEAILDGVIDPTDSTLRDFCGRCIQEFVKWSIKQTTPTQQEKSPANMKSLFKRIYSLALHPNGFKRLGAGLAFNSIYRQFREENSLVEQFVFEVLVIFVESLALAHSDERSMGTVQQCCSAIDHLKRIIKHKAPSLNQHNAKRRIPRGFPPDEKLCLSDLVVWLLEQCGRPQTECRHKCMELLYEFIPLLPGKKSPPQWLEGMLMDHGIDFLISRCEGGGLLSQPTLRDLTGPFSVRATLQWMDLLLAVLDCYNTFIGLHIIKPQHILSSKDKSSFLKATHFFLTELASCGLAAAESCFSLSERTSHFSPREVDQYNYSKCTITVRLLEFASMILVKGDQGFWKLLEQEVFCAVFFELTAAVVCEPSTVGFNMADVEVMRNLPEVCVPLLKALMASPYSGRLESSLRTKISRKSVEKLCEIDLYHSGSLSHHEQMEMVLSSCKQIHKAGLLSSILHSQDSAYSNSLGHKLLMTVYKGIAPGGDRKALPSLDINTRRLADGLLQLAFSISQQSEQLVELLLNTIMLSVPISGGHSHNFLSFSHGEYFYSLFQATINTELLKNLETAVPRLMKASLENPSMVSVVLNGMLDHSFRERTVRKTQGQKLVEEILRRWMSLQSWWDGPSSTSESKTAILLLLSKLLQIDSSVCSDVDHKAFQQVFSTFTLLLVDMNLPLNLKSQALLVLPFFTTLKGELLAGLQRALDAVVASHFPMQSDEFAKGSLHRNNYMDCIRKLLDALELSQSPLLLRLMAGVLCRDGKHIMEEQFQTCFRRISKRASSERQLQLLSGVYEVIQQGDVPVSSMLQGLTDRVLLPLASHCGTKALSDFFVTNVFDIIAFLQSRFTKSSEAAFEVQLLRKNGCYKMMELLYSRLPKDEVYSKESRINQAFCRLEKTEGNELSKTLIKSCFESFTENMAGETQLLELRRGFHCAAYNCAVAVISCSFSEPKFYQGFLFSEKPEKNQFILENIIDVQRTYNFPIEIEVPLERKKKYFMIRKEVSDETGVLFQFPARLPKNYINQFLPGAVAVRVSTEAPVYLSSQSYMADSSLSEEMSQFDFSTGVQSFSLSSQNPQGHKRTAAKKETEDRSPAPEGMVDLEMDELNQHECMATMTALIQHMQRSNITPKIEQGTTPDELPPWMKFLHGKLANPATPLNIRLFISKLVINTEEVFRPYAKHWLGPLLQLVVSGSNGGVGIHFMVVDIVVTVLSWTSLVTPKGNPRDEVLANRLLEFLMKHSFHPKRAVFRHNLEIIRTLVECWKNCLHVPYSLIYDRFCGTDPNSKDNSVGLQLLGIILANNLPAYDASCGIEYERYIQSLSNNLTFTRYKDVYSAAAEIIGLVLKSMTETQQQELFNLAATKIMDLKKKDLDDKFIICLNKVTKHFPPFMDRFVNHVFSLLPKLHGILKTLCLECVLSRADVIPDIFLQLKSSGFIQMMSHRDEARQRVCLDIIHKIIALLSPVELQELLGAVTMFVSHPSPVCKERMYEILMWIQDNYGDEESMKDKTSLEILDAAKETLLQGLSEENQGLRLYVRNFWSQEKRLPSATLERMLTVLRSLYSCQIERCFLSLATNLLLEMTSQSPDFTRNMFEYPLSECTFQDYVIDSNWRFRSTVMTPMFVETQSSQGPESSGASQSGSMKGKLRATQTSLEFSQTQTPGRRTAYNWLTGSSVDTLADYSGSAESLSSLLVFDKKSERQTAARRPVGEGFGLRRLTASTDEVDSRTRAENEQRSNILRLRRRFLKDQEKVSLGFAQKEIRQQRQRKEEKADQRLRKEAQVTLYRNYRVGDFPDIQIPYSSLIAPLQALAQARLFLQDPILAKQLFSSLFAGILQEMDKTHTPQESGRIKEELRCNMNTFLNKSTLCFPPFIACIQDMCYQQRELQQLDPGAVSSTCLVSLQQPSGILLLEEGLLHATEPEERPAKRARGRREIPPDTNKWIHLARLYRDLADYDVVRGIFGGKVGTKSITCSALQAEANTDFAEAVKLYNEVQQPLVAVLLLEPCSIFKKTDHDTKKKAQPRRGLIVFALNTEDWPDGEPTESEKDFWEIAAMEAYNQLTEWKSLQYCSTVYIDENTPPNLERMWSEPLYQDMYLQHMIRSMLKQLQLGESDQTLLSFIDNAMRVEERKKLLESHHSQELSLLYILQEDYDRAKYYTHHAMQLFMESYSSVDTLLTQSRLAVLQPVQALTEIQDFLLFIKGDVSVGSLKSLIRSWTDRYPDTKVDPVIVWDDIITSRCFFLDKIREKLRAAAPSDSMEVDEAQDPARNVETIVNDCKFTMKLHMADSACQQARKHWRFLILFFFKPLYPVKLILSFKPFQKNFPVTTKLLKELHKEAKSNRGWLLRWVHSFSSYNHKRSQTQGAMEQIGAMLKTIPLLEELEADCQSATSEVFRRQKILQGTSFHILASAVGRSPSVLGTLAAEKQESVVRLSGAANPEEVEVGLQQHALKLLCEASRKADEELQSFAHDFVETSSISETYMALANFCDKLLREEEQKDTVSQFPDLEALSVHVVESMLKALKMTCEEARLRFPRLLQIIELYPSETLDVMTKEVRSPDHTMSSIPCWILISWISQMVALLDKPEAIAVQHCIEQVARCYPQALVYALMISSESYRFEESVTGHQQQEFVDRLRSMLDKGGAVKSFVDALQQLTNPDMIFKDWWESVKSEMEKSTFSKKQMGEMYEEMRSSLCDRNTQGHGGFRKKFIQKFSKDVEKLLGPNGCNVFEKRKNKNFLQEVTKLMESMRRFQKEPGNLKEYSPWLSGFKADPFSNELEIPGQYDGRSKPLPEYHAKITGFDERVKVMSSMRRPKRLIIRGDDERDHPFLVKGGEDLRQDQRIEQLFGVMNIVLSHDTSCTRRGLQLRTYQVIPITTRIGLIEWMENTCTLKEFLDNTMTVDEQQKAQRCGEIYHKWLSTFGEDPPISLYGLSYRKAKRDNAVGNFLKVLQHVPSDLLKRAFLKMCNGPEAFLSLRSHFITSHALLCVSHWLLGIGDRHRSNFMINMETGGMIGIDFGHAFGSATQFLAVPELMPFRLTQQFVNLIQPLKESGLIQSTMVHSLRAFRAEPDLLLNTMDVFVKEPSLDWKNFEMKQLKKGGTWTQSVNTKEINWFPLQKVNFARRKLEGANPATITSEELKLGFERDLAFQGMQAVALGSEEHNVRAKLPAAGLSVEQQVDCLLDQAMDPNVLGRVYAGWEPWI</sequence>
<dbReference type="STRING" id="33528.ENSGAFP00000028981"/>
<dbReference type="InterPro" id="IPR037706">
    <property type="entry name" value="DNA-PK_dom"/>
</dbReference>
<feature type="coiled-coil region" evidence="17">
    <location>
        <begin position="2762"/>
        <end position="2789"/>
    </location>
</feature>
<dbReference type="InterPro" id="IPR050517">
    <property type="entry name" value="DDR_Repair_Kinase"/>
</dbReference>
<dbReference type="PANTHER" id="PTHR11139">
    <property type="entry name" value="ATAXIA TELANGIECTASIA MUTATED ATM -RELATED"/>
    <property type="match status" value="1"/>
</dbReference>
<dbReference type="SUPFAM" id="SSF48371">
    <property type="entry name" value="ARM repeat"/>
    <property type="match status" value="2"/>
</dbReference>
<dbReference type="FunFam" id="1.10.1070.11:FF:000018">
    <property type="entry name" value="DNA-dependent protein kinase catalytic subunit"/>
    <property type="match status" value="1"/>
</dbReference>
<feature type="domain" description="FAT" evidence="20">
    <location>
        <begin position="2901"/>
        <end position="3624"/>
    </location>
</feature>
<evidence type="ECO:0000256" key="18">
    <source>
        <dbReference type="SAM" id="MobiDB-lite"/>
    </source>
</evidence>
<dbReference type="InterPro" id="IPR036940">
    <property type="entry name" value="PI3/4_kinase_cat_sf"/>
</dbReference>
<dbReference type="InterPro" id="IPR003152">
    <property type="entry name" value="FATC_dom"/>
</dbReference>
<comment type="caution">
    <text evidence="22">The sequence shown here is derived from an EMBL/GenBank/DDBJ whole genome shotgun (WGS) entry which is preliminary data.</text>
</comment>
<feature type="compositionally biased region" description="Basic and acidic residues" evidence="18">
    <location>
        <begin position="2091"/>
        <end position="2100"/>
    </location>
</feature>
<keyword evidence="9" id="KW-0677">Repeat</keyword>
<dbReference type="Pfam" id="PF20500">
    <property type="entry name" value="DNA-PKcs_N"/>
    <property type="match status" value="1"/>
</dbReference>
<evidence type="ECO:0000256" key="11">
    <source>
        <dbReference type="ARBA" id="ARBA00022763"/>
    </source>
</evidence>
<dbReference type="Pfam" id="PF20502">
    <property type="entry name" value="DNAPKcs_CC1-2"/>
    <property type="match status" value="1"/>
</dbReference>
<dbReference type="Pfam" id="PF19704">
    <property type="entry name" value="DNAPKcs_CC5"/>
    <property type="match status" value="1"/>
</dbReference>
<dbReference type="SMART" id="SM01344">
    <property type="entry name" value="NUC194"/>
    <property type="match status" value="1"/>
</dbReference>
<protein>
    <recommendedName>
        <fullName evidence="4">DNA-dependent protein kinase catalytic subunit</fullName>
        <ecNumber evidence="3">2.7.11.1</ecNumber>
    </recommendedName>
</protein>
<evidence type="ECO:0000256" key="12">
    <source>
        <dbReference type="ARBA" id="ARBA00022777"/>
    </source>
</evidence>
<evidence type="ECO:0000256" key="13">
    <source>
        <dbReference type="ARBA" id="ARBA00022803"/>
    </source>
</evidence>
<evidence type="ECO:0000256" key="15">
    <source>
        <dbReference type="ARBA" id="ARBA00023204"/>
    </source>
</evidence>
<keyword evidence="23" id="KW-1185">Reference proteome</keyword>
<comment type="similarity">
    <text evidence="2">Belongs to the PI3/PI4-kinase family.</text>
</comment>
<evidence type="ECO:0000313" key="23">
    <source>
        <dbReference type="Proteomes" id="UP000250572"/>
    </source>
</evidence>
<organism evidence="22 23">
    <name type="scientific">Gambusia affinis</name>
    <name type="common">Western mosquitofish</name>
    <name type="synonym">Heterandria affinis</name>
    <dbReference type="NCBI Taxonomy" id="33528"/>
    <lineage>
        <taxon>Eukaryota</taxon>
        <taxon>Metazoa</taxon>
        <taxon>Chordata</taxon>
        <taxon>Craniata</taxon>
        <taxon>Vertebrata</taxon>
        <taxon>Euteleostomi</taxon>
        <taxon>Actinopterygii</taxon>
        <taxon>Neopterygii</taxon>
        <taxon>Teleostei</taxon>
        <taxon>Neoteleostei</taxon>
        <taxon>Acanthomorphata</taxon>
        <taxon>Ovalentaria</taxon>
        <taxon>Atherinomorphae</taxon>
        <taxon>Cyprinodontiformes</taxon>
        <taxon>Poeciliidae</taxon>
        <taxon>Poeciliinae</taxon>
        <taxon>Gambusia</taxon>
    </lineage>
</organism>
<keyword evidence="16" id="KW-0539">Nucleus</keyword>
<feature type="compositionally biased region" description="Polar residues" evidence="18">
    <location>
        <begin position="2656"/>
        <end position="2668"/>
    </location>
</feature>
<dbReference type="EC" id="2.7.11.1" evidence="3"/>
<dbReference type="InterPro" id="IPR016024">
    <property type="entry name" value="ARM-type_fold"/>
</dbReference>
<evidence type="ECO:0000256" key="4">
    <source>
        <dbReference type="ARBA" id="ARBA00018077"/>
    </source>
</evidence>
<dbReference type="Proteomes" id="UP000250572">
    <property type="component" value="Unassembled WGS sequence"/>
</dbReference>
<accession>A0A315VZW0</accession>
<evidence type="ECO:0000256" key="17">
    <source>
        <dbReference type="SAM" id="Coils"/>
    </source>
</evidence>
<feature type="domain" description="PI3K/PI4K catalytic" evidence="19">
    <location>
        <begin position="3808"/>
        <end position="4135"/>
    </location>
</feature>
<evidence type="ECO:0000256" key="3">
    <source>
        <dbReference type="ARBA" id="ARBA00012513"/>
    </source>
</evidence>
<dbReference type="GO" id="GO:0005730">
    <property type="term" value="C:nucleolus"/>
    <property type="evidence" value="ECO:0007669"/>
    <property type="project" value="UniProtKB-SubCell"/>
</dbReference>
<dbReference type="PROSITE" id="PS00915">
    <property type="entry name" value="PI3_4_KINASE_1"/>
    <property type="match status" value="1"/>
</dbReference>
<dbReference type="Pfam" id="PF02259">
    <property type="entry name" value="FAT"/>
    <property type="match status" value="2"/>
</dbReference>
<dbReference type="GO" id="GO:0042254">
    <property type="term" value="P:ribosome biogenesis"/>
    <property type="evidence" value="ECO:0007669"/>
    <property type="project" value="UniProtKB-KW"/>
</dbReference>
<dbReference type="PROSITE" id="PS51190">
    <property type="entry name" value="FATC"/>
    <property type="match status" value="1"/>
</dbReference>
<evidence type="ECO:0000256" key="14">
    <source>
        <dbReference type="ARBA" id="ARBA00022840"/>
    </source>
</evidence>
<keyword evidence="13" id="KW-0802">TPR repeat</keyword>
<evidence type="ECO:0000313" key="22">
    <source>
        <dbReference type="EMBL" id="PWA25001.1"/>
    </source>
</evidence>
<evidence type="ECO:0000259" key="19">
    <source>
        <dbReference type="PROSITE" id="PS50290"/>
    </source>
</evidence>
<dbReference type="Pfam" id="PF00454">
    <property type="entry name" value="PI3_PI4_kinase"/>
    <property type="match status" value="1"/>
</dbReference>
<dbReference type="SMART" id="SM01343">
    <property type="entry name" value="FATC"/>
    <property type="match status" value="1"/>
</dbReference>
<gene>
    <name evidence="22" type="ORF">CCH79_00016027</name>
</gene>
<dbReference type="InterPro" id="IPR046804">
    <property type="entry name" value="DNA-PKcs_N"/>
</dbReference>
<dbReference type="Gene3D" id="1.10.1070.11">
    <property type="entry name" value="Phosphatidylinositol 3-/4-kinase, catalytic domain"/>
    <property type="match status" value="1"/>
</dbReference>
<name>A0A315VZW0_GAMAF</name>
<evidence type="ECO:0000256" key="8">
    <source>
        <dbReference type="ARBA" id="ARBA00022679"/>
    </source>
</evidence>
<dbReference type="InterPro" id="IPR000403">
    <property type="entry name" value="PI3/4_kinase_cat_dom"/>
</dbReference>
<dbReference type="Pfam" id="PF02260">
    <property type="entry name" value="FATC"/>
    <property type="match status" value="1"/>
</dbReference>
<dbReference type="GO" id="GO:0000723">
    <property type="term" value="P:telomere maintenance"/>
    <property type="evidence" value="ECO:0007669"/>
    <property type="project" value="TreeGrafter"/>
</dbReference>
<evidence type="ECO:0000256" key="10">
    <source>
        <dbReference type="ARBA" id="ARBA00022741"/>
    </source>
</evidence>
<dbReference type="SMART" id="SM00146">
    <property type="entry name" value="PI3Kc"/>
    <property type="match status" value="1"/>
</dbReference>
<feature type="domain" description="FATC" evidence="21">
    <location>
        <begin position="4178"/>
        <end position="4210"/>
    </location>
</feature>
<dbReference type="PROSITE" id="PS51189">
    <property type="entry name" value="FAT"/>
    <property type="match status" value="1"/>
</dbReference>
<dbReference type="InterPro" id="IPR045581">
    <property type="entry name" value="DNAPKcs_CC5"/>
</dbReference>
<evidence type="ECO:0000256" key="16">
    <source>
        <dbReference type="ARBA" id="ARBA00023242"/>
    </source>
</evidence>
<keyword evidence="8" id="KW-0808">Transferase</keyword>
<evidence type="ECO:0000256" key="1">
    <source>
        <dbReference type="ARBA" id="ARBA00004604"/>
    </source>
</evidence>